<feature type="compositionally biased region" description="Basic residues" evidence="3">
    <location>
        <begin position="150"/>
        <end position="160"/>
    </location>
</feature>
<proteinExistence type="inferred from homology"/>
<evidence type="ECO:0000259" key="4">
    <source>
        <dbReference type="PROSITE" id="PS01031"/>
    </source>
</evidence>
<evidence type="ECO:0000256" key="3">
    <source>
        <dbReference type="SAM" id="MobiDB-lite"/>
    </source>
</evidence>
<name>A0A7E4ZYQ8_PANRE</name>
<reference evidence="5" key="1">
    <citation type="journal article" date="2013" name="Genetics">
        <title>The draft genome and transcriptome of Panagrellus redivivus are shaped by the harsh demands of a free-living lifestyle.</title>
        <authorList>
            <person name="Srinivasan J."/>
            <person name="Dillman A.R."/>
            <person name="Macchietto M.G."/>
            <person name="Heikkinen L."/>
            <person name="Lakso M."/>
            <person name="Fracchia K.M."/>
            <person name="Antoshechkin I."/>
            <person name="Mortazavi A."/>
            <person name="Wong G."/>
            <person name="Sternberg P.W."/>
        </authorList>
    </citation>
    <scope>NUCLEOTIDE SEQUENCE [LARGE SCALE GENOMIC DNA]</scope>
    <source>
        <strain evidence="5">MT8872</strain>
    </source>
</reference>
<evidence type="ECO:0000313" key="6">
    <source>
        <dbReference type="WBParaSite" id="Pan_g3468.t1"/>
    </source>
</evidence>
<dbReference type="InterPro" id="IPR002068">
    <property type="entry name" value="A-crystallin/Hsp20_dom"/>
</dbReference>
<dbReference type="Gene3D" id="2.60.40.790">
    <property type="match status" value="1"/>
</dbReference>
<dbReference type="PROSITE" id="PS01031">
    <property type="entry name" value="SHSP"/>
    <property type="match status" value="1"/>
</dbReference>
<comment type="similarity">
    <text evidence="1 2">Belongs to the small heat shock protein (HSP20) family.</text>
</comment>
<feature type="region of interest" description="Disordered" evidence="3">
    <location>
        <begin position="96"/>
        <end position="168"/>
    </location>
</feature>
<organism evidence="5 6">
    <name type="scientific">Panagrellus redivivus</name>
    <name type="common">Microworm</name>
    <dbReference type="NCBI Taxonomy" id="6233"/>
    <lineage>
        <taxon>Eukaryota</taxon>
        <taxon>Metazoa</taxon>
        <taxon>Ecdysozoa</taxon>
        <taxon>Nematoda</taxon>
        <taxon>Chromadorea</taxon>
        <taxon>Rhabditida</taxon>
        <taxon>Tylenchina</taxon>
        <taxon>Panagrolaimomorpha</taxon>
        <taxon>Panagrolaimoidea</taxon>
        <taxon>Panagrolaimidae</taxon>
        <taxon>Panagrellus</taxon>
    </lineage>
</organism>
<dbReference type="Proteomes" id="UP000492821">
    <property type="component" value="Unassembled WGS sequence"/>
</dbReference>
<dbReference type="Pfam" id="PF00011">
    <property type="entry name" value="HSP20"/>
    <property type="match status" value="1"/>
</dbReference>
<dbReference type="CDD" id="cd00298">
    <property type="entry name" value="ACD_sHsps_p23-like"/>
    <property type="match status" value="1"/>
</dbReference>
<reference evidence="6" key="2">
    <citation type="submission" date="2020-10" db="UniProtKB">
        <authorList>
            <consortium name="WormBaseParasite"/>
        </authorList>
    </citation>
    <scope>IDENTIFICATION</scope>
</reference>
<keyword evidence="5" id="KW-1185">Reference proteome</keyword>
<feature type="domain" description="SHSP" evidence="4">
    <location>
        <begin position="172"/>
        <end position="278"/>
    </location>
</feature>
<sequence length="278" mass="31805">MDSYSYFDFDASPRRHHGHGPHHDGLDHHGPHHGPHGRFPMHPFDFRAPYFAPFGGPDGRGPPRHRHHFDDSAEFYGRHGSHGGFHFGRHGAPFDFPRRHCHGRHEKPEREPSSDSTSSDSSSDSEVEHMRRWGRKHGRRFGQVGPFGYGRRHHGMCQRRRQPEEDTTDFDIVKDVNELSLADAAPKPKKFKFVVKARGYAESDIKVTREKDEIVIEGRREKTTDDGTFSTTINHRIRVPEGVDADSELKTKLKRGHLFVVLKKPKTAAAPEEIVIDN</sequence>
<dbReference type="AlphaFoldDB" id="A0A7E4ZYQ8"/>
<evidence type="ECO:0000313" key="5">
    <source>
        <dbReference type="Proteomes" id="UP000492821"/>
    </source>
</evidence>
<feature type="compositionally biased region" description="Low complexity" evidence="3">
    <location>
        <begin position="114"/>
        <end position="124"/>
    </location>
</feature>
<dbReference type="WBParaSite" id="Pan_g3468.t1">
    <property type="protein sequence ID" value="Pan_g3468.t1"/>
    <property type="gene ID" value="Pan_g3468"/>
</dbReference>
<protein>
    <submittedName>
        <fullName evidence="6">SHSP domain-containing protein</fullName>
    </submittedName>
</protein>
<feature type="region of interest" description="Disordered" evidence="3">
    <location>
        <begin position="15"/>
        <end position="41"/>
    </location>
</feature>
<evidence type="ECO:0000256" key="2">
    <source>
        <dbReference type="RuleBase" id="RU003616"/>
    </source>
</evidence>
<accession>A0A7E4ZYQ8</accession>
<dbReference type="SUPFAM" id="SSF49764">
    <property type="entry name" value="HSP20-like chaperones"/>
    <property type="match status" value="1"/>
</dbReference>
<evidence type="ECO:0000256" key="1">
    <source>
        <dbReference type="PROSITE-ProRule" id="PRU00285"/>
    </source>
</evidence>
<dbReference type="InterPro" id="IPR008978">
    <property type="entry name" value="HSP20-like_chaperone"/>
</dbReference>